<dbReference type="Proteomes" id="UP000095713">
    <property type="component" value="Unassembled WGS sequence"/>
</dbReference>
<name>A0A1E5TE53_9FLAO</name>
<reference evidence="1 2" key="1">
    <citation type="submission" date="2016-05" db="EMBL/GenBank/DDBJ databases">
        <title>Draft Genome Sequence of Algibacter sp. Strain SK-16 Isolated from the Surface Water of Aburatsubo Inlet.</title>
        <authorList>
            <person name="Wong S.-K."/>
            <person name="Yoshizawa S."/>
            <person name="Nakajima Y."/>
            <person name="Ogura Y."/>
            <person name="Tetsuya H."/>
            <person name="Hamasaki K."/>
        </authorList>
    </citation>
    <scope>NUCLEOTIDE SEQUENCE [LARGE SCALE GENOMIC DNA]</scope>
    <source>
        <strain evidence="1 2">SK-16</strain>
    </source>
</reference>
<gene>
    <name evidence="1" type="ORF">A8C32_13270</name>
</gene>
<comment type="caution">
    <text evidence="1">The sequence shown here is derived from an EMBL/GenBank/DDBJ whole genome shotgun (WGS) entry which is preliminary data.</text>
</comment>
<sequence>MNFTSRIIKLKSFELKDNNLKLVFKIYKNEFSHLVVDLIDLQNFTSSKHLEYIIKTQDFEFQIPYKYELLNKTALKIFIDSNDLLDIAVLKEGFTPECIEEITLSAKSIKQNVVPFDAEDWKQKYLTTKSQYQNTIRSIHEAYEKVEIKTDTKINMVLDEYHSHFTKSLNELKKRNTIYLLLNKGKIIKSIIKQNEINRLRFKITSKLKTLH</sequence>
<keyword evidence="2" id="KW-1185">Reference proteome</keyword>
<accession>A0A1E5TE53</accession>
<dbReference type="RefSeq" id="WP_069829100.1">
    <property type="nucleotide sequence ID" value="NZ_MDJD01000007.1"/>
</dbReference>
<proteinExistence type="predicted"/>
<evidence type="ECO:0000313" key="2">
    <source>
        <dbReference type="Proteomes" id="UP000095713"/>
    </source>
</evidence>
<evidence type="ECO:0000313" key="1">
    <source>
        <dbReference type="EMBL" id="OEK09666.1"/>
    </source>
</evidence>
<protein>
    <submittedName>
        <fullName evidence="1">Uncharacterized protein</fullName>
    </submittedName>
</protein>
<dbReference type="EMBL" id="MDJD01000007">
    <property type="protein sequence ID" value="OEK09666.1"/>
    <property type="molecule type" value="Genomic_DNA"/>
</dbReference>
<organism evidence="1 2">
    <name type="scientific">Flavivirga aquatica</name>
    <dbReference type="NCBI Taxonomy" id="1849968"/>
    <lineage>
        <taxon>Bacteria</taxon>
        <taxon>Pseudomonadati</taxon>
        <taxon>Bacteroidota</taxon>
        <taxon>Flavobacteriia</taxon>
        <taxon>Flavobacteriales</taxon>
        <taxon>Flavobacteriaceae</taxon>
        <taxon>Flavivirga</taxon>
    </lineage>
</organism>
<dbReference type="AlphaFoldDB" id="A0A1E5TE53"/>